<dbReference type="STRING" id="329885.A0A4U0UW96"/>
<dbReference type="Gene3D" id="3.30.1130.10">
    <property type="match status" value="1"/>
</dbReference>
<keyword evidence="5" id="KW-0289">Folate biosynthesis</keyword>
<dbReference type="InterPro" id="IPR043133">
    <property type="entry name" value="GTP-CH-I_C/QueF"/>
</dbReference>
<evidence type="ECO:0000256" key="2">
    <source>
        <dbReference type="ARBA" id="ARBA00022490"/>
    </source>
</evidence>
<dbReference type="PANTHER" id="PTHR22904:SF523">
    <property type="entry name" value="STRESS-INDUCED-PHOSPHOPROTEIN 1"/>
    <property type="match status" value="1"/>
</dbReference>
<evidence type="ECO:0000259" key="9">
    <source>
        <dbReference type="SMART" id="SM00727"/>
    </source>
</evidence>
<dbReference type="FunFam" id="1.10.260.100:FF:000002">
    <property type="entry name" value="Stress-induced-phosphoprotein 1 (Hsp70/Hsp90-organizing)"/>
    <property type="match status" value="1"/>
</dbReference>
<dbReference type="FunFam" id="1.25.40.10:FF:000010">
    <property type="entry name" value="Stress-induced phosphoprotein 1"/>
    <property type="match status" value="1"/>
</dbReference>
<dbReference type="FunFam" id="1.10.260.100:FF:000004">
    <property type="entry name" value="Putative stress-induced-phosphoprotein 1"/>
    <property type="match status" value="1"/>
</dbReference>
<comment type="caution">
    <text evidence="10">The sequence shown here is derived from an EMBL/GenBank/DDBJ whole genome shotgun (WGS) entry which is preliminary data.</text>
</comment>
<reference evidence="10 11" key="1">
    <citation type="submission" date="2017-03" db="EMBL/GenBank/DDBJ databases">
        <title>Genomes of endolithic fungi from Antarctica.</title>
        <authorList>
            <person name="Coleine C."/>
            <person name="Masonjones S."/>
            <person name="Stajich J.E."/>
        </authorList>
    </citation>
    <scope>NUCLEOTIDE SEQUENCE [LARGE SCALE GENOMIC DNA]</scope>
    <source>
        <strain evidence="10 11">CCFEE 5311</strain>
    </source>
</reference>
<dbReference type="InterPro" id="IPR019734">
    <property type="entry name" value="TPR_rpt"/>
</dbReference>
<comment type="subcellular location">
    <subcellularLocation>
        <location evidence="1">Cytoplasm</location>
    </subcellularLocation>
</comment>
<organism evidence="10 11">
    <name type="scientific">Friedmanniomyces endolithicus</name>
    <dbReference type="NCBI Taxonomy" id="329885"/>
    <lineage>
        <taxon>Eukaryota</taxon>
        <taxon>Fungi</taxon>
        <taxon>Dikarya</taxon>
        <taxon>Ascomycota</taxon>
        <taxon>Pezizomycotina</taxon>
        <taxon>Dothideomycetes</taxon>
        <taxon>Dothideomycetidae</taxon>
        <taxon>Mycosphaerellales</taxon>
        <taxon>Teratosphaeriaceae</taxon>
        <taxon>Friedmanniomyces</taxon>
    </lineage>
</organism>
<keyword evidence="2" id="KW-0963">Cytoplasm</keyword>
<feature type="domain" description="STI1" evidence="9">
    <location>
        <begin position="532"/>
        <end position="571"/>
    </location>
</feature>
<dbReference type="Pfam" id="PF13181">
    <property type="entry name" value="TPR_8"/>
    <property type="match status" value="2"/>
</dbReference>
<dbReference type="Gene3D" id="1.10.260.100">
    <property type="match status" value="2"/>
</dbReference>
<dbReference type="SUPFAM" id="SSF48452">
    <property type="entry name" value="TPR-like"/>
    <property type="match status" value="3"/>
</dbReference>
<sequence>MADALKAEGNKLFAAKDFQGAAEKFSEAIDAEPTNHVLYSNRSGAYASLKQFDKALEDANKTTEIKPDWAKGWGRKGAALHGTGDLVASLDAYEEALKLDPANAQAKSGLASVQKAIDAEARADGMGGDPSGGLGSMFNDPQLYQKLAKNPKTAPYLADSAFMNKLANMRNNPQAMSTEMMSDPRFLQVMGVMLGVDMSMAETDDAEAAAARAMGGKDGDDEDMPMPDARPASKVEEAKEEPEPEPEDEEAVAAKKAKEEADKEKTEGTALYKKRQFDDAISHYTKAWDLHKDMTYLTNRSAAQFEKGDYQACVDDCKQAIEYGREVLADFKLIAKAFGRMGSAYEKMGDMANAVEYYQRSLTEHRTPDILNKLRAAEKAKTKAEKDAYLDPQKAEEARELGNQKFKDADWPAAVEAYSEMIKRAPEDPRGYSNRAACLIKLLTFPSAVTDCDLAIKQDPSFIRAYLRKAQALFAMKEYNKCIDACEEASAKDTEGKNAREIQQQSEKALQAQFASREGETDEQAQERIQRDPEILQILQDPVMNSILQQAKGDPAALQDHMKNPAIRSTSTQPHQPPHPNNNNQDIISVKNLQLPAGVVAPDVWGKAKEQPALLTVSLVLRGEGFGKAAEGDRLDASTIHYGELSKRIRAACSTPNQTAGHVSAHAERVIAEMSRKSATSSIVARSIVDVHLPKASMYGDGITLTNITDYDERGRTRAARRVFVVKGVKLMLLVGVNEYERGGKQPVLASLWLDLGGAGPLEGGSGSGSGSGSTVALFNLEQTLVQVRFHMDLTTEK</sequence>
<feature type="repeat" description="TPR" evidence="7">
    <location>
        <begin position="335"/>
        <end position="368"/>
    </location>
</feature>
<keyword evidence="4 7" id="KW-0802">TPR repeat</keyword>
<dbReference type="GO" id="GO:0046656">
    <property type="term" value="P:folic acid biosynthetic process"/>
    <property type="evidence" value="ECO:0007669"/>
    <property type="project" value="UniProtKB-KW"/>
</dbReference>
<gene>
    <name evidence="10" type="ORF">B0A54_10273</name>
</gene>
<feature type="compositionally biased region" description="Basic and acidic residues" evidence="8">
    <location>
        <begin position="252"/>
        <end position="267"/>
    </location>
</feature>
<comment type="subunit">
    <text evidence="6">Part of a larger complex that includes HSP70, HSP90, and immunophilins.</text>
</comment>
<feature type="region of interest" description="Disordered" evidence="8">
    <location>
        <begin position="567"/>
        <end position="586"/>
    </location>
</feature>
<dbReference type="GO" id="GO:0042030">
    <property type="term" value="F:ATPase inhibitor activity"/>
    <property type="evidence" value="ECO:0007669"/>
    <property type="project" value="UniProtKB-ARBA"/>
</dbReference>
<feature type="repeat" description="TPR" evidence="7">
    <location>
        <begin position="2"/>
        <end position="35"/>
    </location>
</feature>
<dbReference type="InterPro" id="IPR041243">
    <property type="entry name" value="STI1/HOP_DP"/>
</dbReference>
<evidence type="ECO:0000256" key="7">
    <source>
        <dbReference type="PROSITE-ProRule" id="PRU00339"/>
    </source>
</evidence>
<keyword evidence="3" id="KW-0677">Repeat</keyword>
<evidence type="ECO:0000256" key="8">
    <source>
        <dbReference type="SAM" id="MobiDB-lite"/>
    </source>
</evidence>
<feature type="domain" description="STI1" evidence="9">
    <location>
        <begin position="140"/>
        <end position="179"/>
    </location>
</feature>
<feature type="repeat" description="TPR" evidence="7">
    <location>
        <begin position="70"/>
        <end position="103"/>
    </location>
</feature>
<feature type="region of interest" description="Disordered" evidence="8">
    <location>
        <begin position="493"/>
        <end position="527"/>
    </location>
</feature>
<evidence type="ECO:0000256" key="6">
    <source>
        <dbReference type="ARBA" id="ARBA00064323"/>
    </source>
</evidence>
<dbReference type="InterPro" id="IPR006636">
    <property type="entry name" value="STI1_HS-bd"/>
</dbReference>
<feature type="compositionally biased region" description="Acidic residues" evidence="8">
    <location>
        <begin position="238"/>
        <end position="251"/>
    </location>
</feature>
<dbReference type="FunFam" id="1.25.40.10:FF:000020">
    <property type="entry name" value="Stress-induced phosphoprotein 1"/>
    <property type="match status" value="1"/>
</dbReference>
<proteinExistence type="predicted"/>
<dbReference type="Pfam" id="PF17830">
    <property type="entry name" value="STI1-HOP_DP"/>
    <property type="match status" value="2"/>
</dbReference>
<accession>A0A4U0UW96</accession>
<evidence type="ECO:0000256" key="4">
    <source>
        <dbReference type="ARBA" id="ARBA00022803"/>
    </source>
</evidence>
<feature type="region of interest" description="Disordered" evidence="8">
    <location>
        <begin position="206"/>
        <end position="267"/>
    </location>
</feature>
<evidence type="ECO:0000313" key="10">
    <source>
        <dbReference type="EMBL" id="TKA39922.1"/>
    </source>
</evidence>
<feature type="repeat" description="TPR" evidence="7">
    <location>
        <begin position="395"/>
        <end position="428"/>
    </location>
</feature>
<dbReference type="AlphaFoldDB" id="A0A4U0UW96"/>
<dbReference type="Proteomes" id="UP000310066">
    <property type="component" value="Unassembled WGS sequence"/>
</dbReference>
<dbReference type="SMART" id="SM00028">
    <property type="entry name" value="TPR"/>
    <property type="match status" value="9"/>
</dbReference>
<dbReference type="PROSITE" id="PS50005">
    <property type="entry name" value="TPR"/>
    <property type="match status" value="4"/>
</dbReference>
<dbReference type="Gene3D" id="1.25.40.10">
    <property type="entry name" value="Tetratricopeptide repeat domain"/>
    <property type="match status" value="3"/>
</dbReference>
<dbReference type="EMBL" id="NAJP01000036">
    <property type="protein sequence ID" value="TKA39922.1"/>
    <property type="molecule type" value="Genomic_DNA"/>
</dbReference>
<evidence type="ECO:0000256" key="5">
    <source>
        <dbReference type="ARBA" id="ARBA00022909"/>
    </source>
</evidence>
<protein>
    <recommendedName>
        <fullName evidence="9">STI1 domain-containing protein</fullName>
    </recommendedName>
</protein>
<dbReference type="FunFam" id="1.25.40.10:FF:000027">
    <property type="entry name" value="stress-induced-phosphoprotein 1 isoform X1"/>
    <property type="match status" value="1"/>
</dbReference>
<evidence type="ECO:0000256" key="1">
    <source>
        <dbReference type="ARBA" id="ARBA00004496"/>
    </source>
</evidence>
<evidence type="ECO:0000313" key="11">
    <source>
        <dbReference type="Proteomes" id="UP000310066"/>
    </source>
</evidence>
<dbReference type="SMART" id="SM00727">
    <property type="entry name" value="STI1"/>
    <property type="match status" value="2"/>
</dbReference>
<dbReference type="InterPro" id="IPR011990">
    <property type="entry name" value="TPR-like_helical_dom_sf"/>
</dbReference>
<dbReference type="GO" id="GO:0051879">
    <property type="term" value="F:Hsp90 protein binding"/>
    <property type="evidence" value="ECO:0007669"/>
    <property type="project" value="TreeGrafter"/>
</dbReference>
<dbReference type="PANTHER" id="PTHR22904">
    <property type="entry name" value="TPR REPEAT CONTAINING PROTEIN"/>
    <property type="match status" value="1"/>
</dbReference>
<dbReference type="OrthoDB" id="2423701at2759"/>
<name>A0A4U0UW96_9PEZI</name>
<dbReference type="GO" id="GO:0005737">
    <property type="term" value="C:cytoplasm"/>
    <property type="evidence" value="ECO:0007669"/>
    <property type="project" value="UniProtKB-SubCell"/>
</dbReference>
<evidence type="ECO:0000256" key="3">
    <source>
        <dbReference type="ARBA" id="ARBA00022737"/>
    </source>
</evidence>